<comment type="similarity">
    <text evidence="1">Belongs to the GSP E family.</text>
</comment>
<evidence type="ECO:0000256" key="2">
    <source>
        <dbReference type="ARBA" id="ARBA00022741"/>
    </source>
</evidence>
<organism evidence="5 6">
    <name type="scientific">Clostridium botulinum</name>
    <dbReference type="NCBI Taxonomy" id="1491"/>
    <lineage>
        <taxon>Bacteria</taxon>
        <taxon>Bacillati</taxon>
        <taxon>Bacillota</taxon>
        <taxon>Clostridia</taxon>
        <taxon>Eubacteriales</taxon>
        <taxon>Clostridiaceae</taxon>
        <taxon>Clostridium</taxon>
    </lineage>
</organism>
<dbReference type="AlphaFoldDB" id="A0A9Q1ZCW9"/>
<dbReference type="Pfam" id="PF00437">
    <property type="entry name" value="T2SSE"/>
    <property type="match status" value="1"/>
</dbReference>
<dbReference type="InterPro" id="IPR027417">
    <property type="entry name" value="P-loop_NTPase"/>
</dbReference>
<evidence type="ECO:0000259" key="4">
    <source>
        <dbReference type="Pfam" id="PF00437"/>
    </source>
</evidence>
<gene>
    <name evidence="5" type="ORF">ADU74_08505</name>
</gene>
<evidence type="ECO:0000313" key="6">
    <source>
        <dbReference type="Proteomes" id="UP000037540"/>
    </source>
</evidence>
<feature type="domain" description="Bacterial type II secretion system protein E" evidence="4">
    <location>
        <begin position="1"/>
        <end position="167"/>
    </location>
</feature>
<dbReference type="Proteomes" id="UP000037540">
    <property type="component" value="Unassembled WGS sequence"/>
</dbReference>
<accession>A0A9Q1ZCW9</accession>
<comment type="caution">
    <text evidence="5">The sequence shown here is derived from an EMBL/GenBank/DDBJ whole genome shotgun (WGS) entry which is preliminary data.</text>
</comment>
<dbReference type="SUPFAM" id="SSF52540">
    <property type="entry name" value="P-loop containing nucleoside triphosphate hydrolases"/>
    <property type="match status" value="1"/>
</dbReference>
<dbReference type="PANTHER" id="PTHR30258">
    <property type="entry name" value="TYPE II SECRETION SYSTEM PROTEIN GSPE-RELATED"/>
    <property type="match status" value="1"/>
</dbReference>
<keyword evidence="3" id="KW-0067">ATP-binding</keyword>
<name>A0A9Q1ZCW9_CLOBO</name>
<dbReference type="OrthoDB" id="9808272at2"/>
<reference evidence="5 6" key="1">
    <citation type="submission" date="2015-07" db="EMBL/GenBank/DDBJ databases">
        <title>Draft genome sequences of 17 French Clostridium botulinum group III.</title>
        <authorList>
            <person name="Woudstra C."/>
            <person name="Le Marechal C."/>
            <person name="Souillard R."/>
            <person name="Bayon-Auboyer M.-H."/>
            <person name="Dessouter D."/>
            <person name="Fach P."/>
        </authorList>
    </citation>
    <scope>NUCLEOTIDE SEQUENCE [LARGE SCALE GENOMIC DNA]</scope>
    <source>
        <strain evidence="5 6">12LNRI-CD</strain>
    </source>
</reference>
<dbReference type="InterPro" id="IPR001482">
    <property type="entry name" value="T2SS/T4SS_dom"/>
</dbReference>
<keyword evidence="2" id="KW-0547">Nucleotide-binding</keyword>
<dbReference type="GO" id="GO:0016887">
    <property type="term" value="F:ATP hydrolysis activity"/>
    <property type="evidence" value="ECO:0007669"/>
    <property type="project" value="TreeGrafter"/>
</dbReference>
<dbReference type="EMBL" id="LGVR01000045">
    <property type="protein sequence ID" value="KOA86669.1"/>
    <property type="molecule type" value="Genomic_DNA"/>
</dbReference>
<dbReference type="PANTHER" id="PTHR30258:SF1">
    <property type="entry name" value="PROTEIN TRANSPORT PROTEIN HOFB HOMOLOG"/>
    <property type="match status" value="1"/>
</dbReference>
<dbReference type="GO" id="GO:0005524">
    <property type="term" value="F:ATP binding"/>
    <property type="evidence" value="ECO:0007669"/>
    <property type="project" value="UniProtKB-KW"/>
</dbReference>
<dbReference type="Gene3D" id="3.40.50.300">
    <property type="entry name" value="P-loop containing nucleotide triphosphate hydrolases"/>
    <property type="match status" value="1"/>
</dbReference>
<protein>
    <recommendedName>
        <fullName evidence="4">Bacterial type II secretion system protein E domain-containing protein</fullName>
    </recommendedName>
</protein>
<sequence length="173" mass="19869">MVGEIRDSETANISIRAAITGHLVLSTLHTKDASSTAIRLSDMEVSDYLIADSLVAVIAQRLVRKICPYCKEEYIPSNKERKLLNLHDNMKVYKGKGCKFCNGSGYKGRRAIFEIMYLDDIHRELLREKETSKKIKEYSVEKGMMDIRSKHRELVLKGITTIEEMMRNSYGYI</sequence>
<dbReference type="GO" id="GO:0005886">
    <property type="term" value="C:plasma membrane"/>
    <property type="evidence" value="ECO:0007669"/>
    <property type="project" value="TreeGrafter"/>
</dbReference>
<evidence type="ECO:0000256" key="1">
    <source>
        <dbReference type="ARBA" id="ARBA00006611"/>
    </source>
</evidence>
<evidence type="ECO:0000256" key="3">
    <source>
        <dbReference type="ARBA" id="ARBA00022840"/>
    </source>
</evidence>
<proteinExistence type="inferred from homology"/>
<evidence type="ECO:0000313" key="5">
    <source>
        <dbReference type="EMBL" id="KOA86669.1"/>
    </source>
</evidence>